<sequence>MFTQEKRFMLLVTVITITALFIAGVTSALAASDTIVWKSSG</sequence>
<gene>
    <name evidence="1" type="ORF">S03H2_55193</name>
</gene>
<evidence type="ECO:0000313" key="1">
    <source>
        <dbReference type="EMBL" id="GAH72800.1"/>
    </source>
</evidence>
<reference evidence="1" key="1">
    <citation type="journal article" date="2014" name="Front. Microbiol.">
        <title>High frequency of phylogenetically diverse reductive dehalogenase-homologous genes in deep subseafloor sedimentary metagenomes.</title>
        <authorList>
            <person name="Kawai M."/>
            <person name="Futagami T."/>
            <person name="Toyoda A."/>
            <person name="Takaki Y."/>
            <person name="Nishi S."/>
            <person name="Hori S."/>
            <person name="Arai W."/>
            <person name="Tsubouchi T."/>
            <person name="Morono Y."/>
            <person name="Uchiyama I."/>
            <person name="Ito T."/>
            <person name="Fujiyama A."/>
            <person name="Inagaki F."/>
            <person name="Takami H."/>
        </authorList>
    </citation>
    <scope>NUCLEOTIDE SEQUENCE</scope>
    <source>
        <strain evidence="1">Expedition CK06-06</strain>
    </source>
</reference>
<comment type="caution">
    <text evidence="1">The sequence shown here is derived from an EMBL/GenBank/DDBJ whole genome shotgun (WGS) entry which is preliminary data.</text>
</comment>
<dbReference type="EMBL" id="BARU01035241">
    <property type="protein sequence ID" value="GAH72800.1"/>
    <property type="molecule type" value="Genomic_DNA"/>
</dbReference>
<protein>
    <submittedName>
        <fullName evidence="1">Uncharacterized protein</fullName>
    </submittedName>
</protein>
<proteinExistence type="predicted"/>
<dbReference type="AlphaFoldDB" id="X1IU45"/>
<accession>X1IU45</accession>
<feature type="non-terminal residue" evidence="1">
    <location>
        <position position="41"/>
    </location>
</feature>
<name>X1IU45_9ZZZZ</name>
<organism evidence="1">
    <name type="scientific">marine sediment metagenome</name>
    <dbReference type="NCBI Taxonomy" id="412755"/>
    <lineage>
        <taxon>unclassified sequences</taxon>
        <taxon>metagenomes</taxon>
        <taxon>ecological metagenomes</taxon>
    </lineage>
</organism>